<evidence type="ECO:0000313" key="3">
    <source>
        <dbReference type="EMBL" id="GHG38516.1"/>
    </source>
</evidence>
<keyword evidence="2" id="KW-0812">Transmembrane</keyword>
<dbReference type="EMBL" id="BNBF01000002">
    <property type="protein sequence ID" value="GHG38516.1"/>
    <property type="molecule type" value="Genomic_DNA"/>
</dbReference>
<name>A0A919C0W7_9ACTN</name>
<evidence type="ECO:0000256" key="2">
    <source>
        <dbReference type="SAM" id="Phobius"/>
    </source>
</evidence>
<protein>
    <submittedName>
        <fullName evidence="3">Uncharacterized protein</fullName>
    </submittedName>
</protein>
<keyword evidence="4" id="KW-1185">Reference proteome</keyword>
<dbReference type="RefSeq" id="WP_189978857.1">
    <property type="nucleotide sequence ID" value="NZ_BNBF01000002.1"/>
</dbReference>
<gene>
    <name evidence="3" type="ORF">GCM10018980_11340</name>
</gene>
<feature type="transmembrane region" description="Helical" evidence="2">
    <location>
        <begin position="6"/>
        <end position="23"/>
    </location>
</feature>
<feature type="compositionally biased region" description="Basic and acidic residues" evidence="1">
    <location>
        <begin position="58"/>
        <end position="74"/>
    </location>
</feature>
<dbReference type="Proteomes" id="UP000619355">
    <property type="component" value="Unassembled WGS sequence"/>
</dbReference>
<feature type="region of interest" description="Disordered" evidence="1">
    <location>
        <begin position="29"/>
        <end position="74"/>
    </location>
</feature>
<reference evidence="4" key="1">
    <citation type="journal article" date="2019" name="Int. J. Syst. Evol. Microbiol.">
        <title>The Global Catalogue of Microorganisms (GCM) 10K type strain sequencing project: providing services to taxonomists for standard genome sequencing and annotation.</title>
        <authorList>
            <consortium name="The Broad Institute Genomics Platform"/>
            <consortium name="The Broad Institute Genome Sequencing Center for Infectious Disease"/>
            <person name="Wu L."/>
            <person name="Ma J."/>
        </authorList>
    </citation>
    <scope>NUCLEOTIDE SEQUENCE [LARGE SCALE GENOMIC DNA]</scope>
    <source>
        <strain evidence="4">JCM 4253</strain>
    </source>
</reference>
<dbReference type="AlphaFoldDB" id="A0A919C0W7"/>
<comment type="caution">
    <text evidence="3">The sequence shown here is derived from an EMBL/GenBank/DDBJ whole genome shotgun (WGS) entry which is preliminary data.</text>
</comment>
<sequence length="74" mass="8261">MLRYLPFLLVMALLIYSVSWLFTGRTRRGPAGGAGQAERPRGTAGRWVAPDDNPEFLKSLDERTRGGDDGPRRD</sequence>
<organism evidence="3 4">
    <name type="scientific">Streptomyces capoamus</name>
    <dbReference type="NCBI Taxonomy" id="68183"/>
    <lineage>
        <taxon>Bacteria</taxon>
        <taxon>Bacillati</taxon>
        <taxon>Actinomycetota</taxon>
        <taxon>Actinomycetes</taxon>
        <taxon>Kitasatosporales</taxon>
        <taxon>Streptomycetaceae</taxon>
        <taxon>Streptomyces</taxon>
    </lineage>
</organism>
<proteinExistence type="predicted"/>
<evidence type="ECO:0000256" key="1">
    <source>
        <dbReference type="SAM" id="MobiDB-lite"/>
    </source>
</evidence>
<evidence type="ECO:0000313" key="4">
    <source>
        <dbReference type="Proteomes" id="UP000619355"/>
    </source>
</evidence>
<accession>A0A919C0W7</accession>
<keyword evidence="2" id="KW-1133">Transmembrane helix</keyword>
<keyword evidence="2" id="KW-0472">Membrane</keyword>